<dbReference type="EMBL" id="MN739660">
    <property type="protein sequence ID" value="QHT18863.1"/>
    <property type="molecule type" value="Genomic_DNA"/>
</dbReference>
<reference evidence="1" key="1">
    <citation type="journal article" date="2020" name="Nature">
        <title>Giant virus diversity and host interactions through global metagenomics.</title>
        <authorList>
            <person name="Schulz F."/>
            <person name="Roux S."/>
            <person name="Paez-Espino D."/>
            <person name="Jungbluth S."/>
            <person name="Walsh D.A."/>
            <person name="Denef V.J."/>
            <person name="McMahon K.D."/>
            <person name="Konstantinidis K.T."/>
            <person name="Eloe-Fadrosh E.A."/>
            <person name="Kyrpides N.C."/>
            <person name="Woyke T."/>
        </authorList>
    </citation>
    <scope>NUCLEOTIDE SEQUENCE</scope>
    <source>
        <strain evidence="1">GVMAG-M-3300023174-49</strain>
    </source>
</reference>
<accession>A0A6C0DQL6</accession>
<name>A0A6C0DQL6_9ZZZZ</name>
<dbReference type="AlphaFoldDB" id="A0A6C0DQL6"/>
<sequence>MNFFKKDDYYHNGKKPRKIKKLPLHNFLIKFLWKISEGFFLF</sequence>
<proteinExistence type="predicted"/>
<evidence type="ECO:0000313" key="1">
    <source>
        <dbReference type="EMBL" id="QHT18863.1"/>
    </source>
</evidence>
<protein>
    <submittedName>
        <fullName evidence="1">Uncharacterized protein</fullName>
    </submittedName>
</protein>
<organism evidence="1">
    <name type="scientific">viral metagenome</name>
    <dbReference type="NCBI Taxonomy" id="1070528"/>
    <lineage>
        <taxon>unclassified sequences</taxon>
        <taxon>metagenomes</taxon>
        <taxon>organismal metagenomes</taxon>
    </lineage>
</organism>